<dbReference type="AlphaFoldDB" id="A0AAV2YLN1"/>
<feature type="region of interest" description="Disordered" evidence="1">
    <location>
        <begin position="19"/>
        <end position="48"/>
    </location>
</feature>
<evidence type="ECO:0000256" key="1">
    <source>
        <dbReference type="SAM" id="MobiDB-lite"/>
    </source>
</evidence>
<organism evidence="2 3">
    <name type="scientific">Lagenidium giganteum</name>
    <dbReference type="NCBI Taxonomy" id="4803"/>
    <lineage>
        <taxon>Eukaryota</taxon>
        <taxon>Sar</taxon>
        <taxon>Stramenopiles</taxon>
        <taxon>Oomycota</taxon>
        <taxon>Peronosporomycetes</taxon>
        <taxon>Pythiales</taxon>
        <taxon>Pythiaceae</taxon>
    </lineage>
</organism>
<gene>
    <name evidence="2" type="ORF">N0F65_001073</name>
</gene>
<sequence>MAHMFSLDVVQWRNKHLAKEAEAKKKPKHAEDPHAAHDRRSKQIYGRTAQEMHETYLERVSKWVDDIPKQEWANQYGKEAAYPTAYVPRERHKAKEHGGPVVKTGPYSPQAVFKGGGECVQRLNNHDAPAEERDVYQVRMVNFGKTREKEKEIQPPMFIPKNKSLHCAKYFVEDILSAPSPTRQSKRGSAHREDNNGPRAKDPTTAEYVASPQWRSREPKKWVAGEFTTTFASTSPHTAMLHTFDGEHTAPTVLAADPYLPCKNPNLVPNPQTYAMEHERRAKTAAAVLQRSRSPQKAERRYFNSMLTDPHSAQSPRRLLAGARHRPTIPHHSIPSTKPDDHGRHTALIEISWNFVQNEIT</sequence>
<proteinExistence type="predicted"/>
<keyword evidence="3" id="KW-1185">Reference proteome</keyword>
<feature type="compositionally biased region" description="Basic and acidic residues" evidence="1">
    <location>
        <begin position="190"/>
        <end position="204"/>
    </location>
</feature>
<protein>
    <submittedName>
        <fullName evidence="2">Uncharacterized protein</fullName>
    </submittedName>
</protein>
<feature type="region of interest" description="Disordered" evidence="1">
    <location>
        <begin position="178"/>
        <end position="213"/>
    </location>
</feature>
<feature type="compositionally biased region" description="Basic and acidic residues" evidence="1">
    <location>
        <begin position="19"/>
        <end position="38"/>
    </location>
</feature>
<name>A0AAV2YLN1_9STRA</name>
<dbReference type="Proteomes" id="UP001146120">
    <property type="component" value="Unassembled WGS sequence"/>
</dbReference>
<evidence type="ECO:0000313" key="3">
    <source>
        <dbReference type="Proteomes" id="UP001146120"/>
    </source>
</evidence>
<evidence type="ECO:0000313" key="2">
    <source>
        <dbReference type="EMBL" id="DAZ94223.1"/>
    </source>
</evidence>
<comment type="caution">
    <text evidence="2">The sequence shown here is derived from an EMBL/GenBank/DDBJ whole genome shotgun (WGS) entry which is preliminary data.</text>
</comment>
<reference evidence="2" key="1">
    <citation type="submission" date="2022-11" db="EMBL/GenBank/DDBJ databases">
        <authorList>
            <person name="Morgan W.R."/>
            <person name="Tartar A."/>
        </authorList>
    </citation>
    <scope>NUCLEOTIDE SEQUENCE</scope>
    <source>
        <strain evidence="2">ARSEF 373</strain>
    </source>
</reference>
<reference evidence="2" key="2">
    <citation type="journal article" date="2023" name="Microbiol Resour">
        <title>Decontamination and Annotation of the Draft Genome Sequence of the Oomycete Lagenidium giganteum ARSEF 373.</title>
        <authorList>
            <person name="Morgan W.R."/>
            <person name="Tartar A."/>
        </authorList>
    </citation>
    <scope>NUCLEOTIDE SEQUENCE</scope>
    <source>
        <strain evidence="2">ARSEF 373</strain>
    </source>
</reference>
<accession>A0AAV2YLN1</accession>
<dbReference type="EMBL" id="DAKRPA010000262">
    <property type="protein sequence ID" value="DAZ94223.1"/>
    <property type="molecule type" value="Genomic_DNA"/>
</dbReference>